<keyword evidence="5 13" id="KW-0812">Transmembrane</keyword>
<dbReference type="OrthoDB" id="3119630at2759"/>
<dbReference type="GO" id="GO:0071944">
    <property type="term" value="C:cell periphery"/>
    <property type="evidence" value="ECO:0007669"/>
    <property type="project" value="UniProtKB-ARBA"/>
</dbReference>
<keyword evidence="16" id="KW-1185">Reference proteome</keyword>
<dbReference type="EC" id="2.7.10.1" evidence="2"/>
<feature type="transmembrane region" description="Helical" evidence="13">
    <location>
        <begin position="211"/>
        <end position="234"/>
    </location>
</feature>
<reference evidence="15" key="1">
    <citation type="journal article" date="2021" name="Genome Biol. Evol.">
        <title>The assembled and annotated genome of the fairy-ring fungus Marasmius oreades.</title>
        <authorList>
            <person name="Hiltunen M."/>
            <person name="Ament-Velasquez S.L."/>
            <person name="Johannesson H."/>
        </authorList>
    </citation>
    <scope>NUCLEOTIDE SEQUENCE</scope>
    <source>
        <strain evidence="15">03SP1</strain>
    </source>
</reference>
<evidence type="ECO:0000256" key="7">
    <source>
        <dbReference type="ARBA" id="ARBA00022777"/>
    </source>
</evidence>
<dbReference type="Gene3D" id="6.10.250.2930">
    <property type="match status" value="1"/>
</dbReference>
<dbReference type="PANTHER" id="PTHR15549">
    <property type="entry name" value="PAIRED IMMUNOGLOBULIN-LIKE TYPE 2 RECEPTOR"/>
    <property type="match status" value="1"/>
</dbReference>
<evidence type="ECO:0000259" key="14">
    <source>
        <dbReference type="Pfam" id="PF21314"/>
    </source>
</evidence>
<keyword evidence="10 13" id="KW-0472">Membrane</keyword>
<feature type="domain" description="Epidermal growth factor receptor-like transmembrane-juxtamembrane segment" evidence="14">
    <location>
        <begin position="212"/>
        <end position="244"/>
    </location>
</feature>
<comment type="caution">
    <text evidence="15">The sequence shown here is derived from an EMBL/GenBank/DDBJ whole genome shotgun (WGS) entry which is preliminary data.</text>
</comment>
<keyword evidence="3" id="KW-0597">Phosphoprotein</keyword>
<dbReference type="RefSeq" id="XP_043003577.1">
    <property type="nucleotide sequence ID" value="XM_043158233.1"/>
</dbReference>
<dbReference type="EMBL" id="CM032189">
    <property type="protein sequence ID" value="KAG7087106.1"/>
    <property type="molecule type" value="Genomic_DNA"/>
</dbReference>
<dbReference type="InterPro" id="IPR049328">
    <property type="entry name" value="TM_ErbB1"/>
</dbReference>
<dbReference type="GeneID" id="66082162"/>
<dbReference type="Proteomes" id="UP001049176">
    <property type="component" value="Chromosome 9"/>
</dbReference>
<evidence type="ECO:0000256" key="12">
    <source>
        <dbReference type="SAM" id="MobiDB-lite"/>
    </source>
</evidence>
<sequence length="347" mass="36787">MCLTTSALRIVPPLPLTVTANRNHTVTWIRTHYDIDDVPPDIDLPEAIPVNGSPTQSFEDDNDDFIGPKAATSADIRSEDLDGGGETNDLNDEDENQKNGSVTVYLRGDGDIQSISAVTLSEQLPGQKTFHTAVGSGPTATASIAATTTAITPSNTTSLIPGSNSSVSSTGSGSTQTATPSASNSANSNVNPTLAPAPFAPPTNATPNTGAIAGGVVGGVLVILVFGTVVFYILKRRKIKLKHNLDPTPYLDTIPVSGSDAPYMDIKERKMQMVRQRESLERELEAYEQASQESNSRAGDIPDGPFRNGGYQEGDIVQVLRRMEVLTQRIATLEAGMAPPDYSSRTS</sequence>
<feature type="region of interest" description="Disordered" evidence="12">
    <location>
        <begin position="153"/>
        <end position="202"/>
    </location>
</feature>
<dbReference type="InterPro" id="IPR044912">
    <property type="entry name" value="Egfr_JX_dom"/>
</dbReference>
<feature type="region of interest" description="Disordered" evidence="12">
    <location>
        <begin position="46"/>
        <end position="99"/>
    </location>
</feature>
<evidence type="ECO:0000313" key="15">
    <source>
        <dbReference type="EMBL" id="KAG7087106.1"/>
    </source>
</evidence>
<evidence type="ECO:0000256" key="8">
    <source>
        <dbReference type="ARBA" id="ARBA00022840"/>
    </source>
</evidence>
<dbReference type="GO" id="GO:0004714">
    <property type="term" value="F:transmembrane receptor protein tyrosine kinase activity"/>
    <property type="evidence" value="ECO:0007669"/>
    <property type="project" value="UniProtKB-EC"/>
</dbReference>
<evidence type="ECO:0000256" key="9">
    <source>
        <dbReference type="ARBA" id="ARBA00022989"/>
    </source>
</evidence>
<feature type="region of interest" description="Disordered" evidence="12">
    <location>
        <begin position="286"/>
        <end position="310"/>
    </location>
</feature>
<keyword evidence="6" id="KW-0547">Nucleotide-binding</keyword>
<accession>A0A9P7UNN2</accession>
<evidence type="ECO:0000256" key="1">
    <source>
        <dbReference type="ARBA" id="ARBA00004167"/>
    </source>
</evidence>
<evidence type="ECO:0000256" key="3">
    <source>
        <dbReference type="ARBA" id="ARBA00022553"/>
    </source>
</evidence>
<keyword evidence="4" id="KW-0808">Transferase</keyword>
<evidence type="ECO:0000256" key="2">
    <source>
        <dbReference type="ARBA" id="ARBA00011902"/>
    </source>
</evidence>
<proteinExistence type="predicted"/>
<keyword evidence="11" id="KW-0829">Tyrosine-protein kinase</keyword>
<name>A0A9P7UNN2_9AGAR</name>
<evidence type="ECO:0000256" key="5">
    <source>
        <dbReference type="ARBA" id="ARBA00022692"/>
    </source>
</evidence>
<protein>
    <recommendedName>
        <fullName evidence="2">receptor protein-tyrosine kinase</fullName>
        <ecNumber evidence="2">2.7.10.1</ecNumber>
    </recommendedName>
</protein>
<evidence type="ECO:0000313" key="16">
    <source>
        <dbReference type="Proteomes" id="UP001049176"/>
    </source>
</evidence>
<keyword evidence="9 13" id="KW-1133">Transmembrane helix</keyword>
<dbReference type="GO" id="GO:0016020">
    <property type="term" value="C:membrane"/>
    <property type="evidence" value="ECO:0007669"/>
    <property type="project" value="UniProtKB-SubCell"/>
</dbReference>
<organism evidence="15 16">
    <name type="scientific">Marasmius oreades</name>
    <name type="common">fairy-ring Marasmius</name>
    <dbReference type="NCBI Taxonomy" id="181124"/>
    <lineage>
        <taxon>Eukaryota</taxon>
        <taxon>Fungi</taxon>
        <taxon>Dikarya</taxon>
        <taxon>Basidiomycota</taxon>
        <taxon>Agaricomycotina</taxon>
        <taxon>Agaricomycetes</taxon>
        <taxon>Agaricomycetidae</taxon>
        <taxon>Agaricales</taxon>
        <taxon>Marasmiineae</taxon>
        <taxon>Marasmiaceae</taxon>
        <taxon>Marasmius</taxon>
    </lineage>
</organism>
<gene>
    <name evidence="15" type="ORF">E1B28_013087</name>
</gene>
<dbReference type="InterPro" id="IPR051694">
    <property type="entry name" value="Immunoregulatory_rcpt-like"/>
</dbReference>
<comment type="subcellular location">
    <subcellularLocation>
        <location evidence="1">Membrane</location>
        <topology evidence="1">Single-pass membrane protein</topology>
    </subcellularLocation>
</comment>
<dbReference type="KEGG" id="more:E1B28_013087"/>
<dbReference type="PANTHER" id="PTHR15549:SF33">
    <property type="entry name" value="MEMBRANE PROTEIN WSC4, PUTATIVE (AFU_ORTHOLOGUE AFUA_5G09020)-RELATED"/>
    <property type="match status" value="1"/>
</dbReference>
<evidence type="ECO:0000256" key="10">
    <source>
        <dbReference type="ARBA" id="ARBA00023136"/>
    </source>
</evidence>
<dbReference type="GO" id="GO:0005524">
    <property type="term" value="F:ATP binding"/>
    <property type="evidence" value="ECO:0007669"/>
    <property type="project" value="UniProtKB-KW"/>
</dbReference>
<dbReference type="Pfam" id="PF21314">
    <property type="entry name" value="TM_ErbB1"/>
    <property type="match status" value="1"/>
</dbReference>
<evidence type="ECO:0000256" key="6">
    <source>
        <dbReference type="ARBA" id="ARBA00022741"/>
    </source>
</evidence>
<keyword evidence="8" id="KW-0067">ATP-binding</keyword>
<evidence type="ECO:0000256" key="13">
    <source>
        <dbReference type="SAM" id="Phobius"/>
    </source>
</evidence>
<evidence type="ECO:0000256" key="11">
    <source>
        <dbReference type="ARBA" id="ARBA00023137"/>
    </source>
</evidence>
<dbReference type="AlphaFoldDB" id="A0A9P7UNN2"/>
<keyword evidence="7" id="KW-0418">Kinase</keyword>
<evidence type="ECO:0000256" key="4">
    <source>
        <dbReference type="ARBA" id="ARBA00022679"/>
    </source>
</evidence>